<dbReference type="GO" id="GO:0006606">
    <property type="term" value="P:protein import into nucleus"/>
    <property type="evidence" value="ECO:0007669"/>
    <property type="project" value="TreeGrafter"/>
</dbReference>
<feature type="domain" description="RanBP2-type" evidence="22">
    <location>
        <begin position="725"/>
        <end position="754"/>
    </location>
</feature>
<comment type="subcellular location">
    <subcellularLocation>
        <location evidence="2">Nucleus membrane</location>
    </subcellularLocation>
    <subcellularLocation>
        <location evidence="3">Nucleus</location>
        <location evidence="3">Nuclear pore complex</location>
    </subcellularLocation>
</comment>
<dbReference type="FunFam" id="4.10.1060.10:FF:000001">
    <property type="entry name" value="Nuclear pore complex protein Nup153"/>
    <property type="match status" value="1"/>
</dbReference>
<keyword evidence="5" id="KW-0479">Metal-binding</keyword>
<evidence type="ECO:0000313" key="23">
    <source>
        <dbReference type="EMBL" id="KAK9675177.1"/>
    </source>
</evidence>
<evidence type="ECO:0000256" key="5">
    <source>
        <dbReference type="ARBA" id="ARBA00022723"/>
    </source>
</evidence>
<feature type="region of interest" description="Disordered" evidence="21">
    <location>
        <begin position="582"/>
        <end position="623"/>
    </location>
</feature>
<feature type="domain" description="RanBP2-type" evidence="22">
    <location>
        <begin position="684"/>
        <end position="713"/>
    </location>
</feature>
<keyword evidence="6" id="KW-0677">Repeat</keyword>
<evidence type="ECO:0000256" key="20">
    <source>
        <dbReference type="PROSITE-ProRule" id="PRU00322"/>
    </source>
</evidence>
<dbReference type="InterPro" id="IPR036443">
    <property type="entry name" value="Znf_RanBP2_sf"/>
</dbReference>
<evidence type="ECO:0000256" key="17">
    <source>
        <dbReference type="ARBA" id="ARBA00068609"/>
    </source>
</evidence>
<dbReference type="GO" id="GO:0051028">
    <property type="term" value="P:mRNA transport"/>
    <property type="evidence" value="ECO:0007669"/>
    <property type="project" value="UniProtKB-KW"/>
</dbReference>
<evidence type="ECO:0000256" key="2">
    <source>
        <dbReference type="ARBA" id="ARBA00004126"/>
    </source>
</evidence>
<dbReference type="EMBL" id="JASPKY010001232">
    <property type="protein sequence ID" value="KAK9675177.1"/>
    <property type="molecule type" value="Genomic_DNA"/>
</dbReference>
<dbReference type="Proteomes" id="UP001458880">
    <property type="component" value="Unassembled WGS sequence"/>
</dbReference>
<keyword evidence="4" id="KW-0813">Transport</keyword>
<keyword evidence="10" id="KW-0653">Protein transport</keyword>
<dbReference type="GO" id="GO:0008270">
    <property type="term" value="F:zinc ion binding"/>
    <property type="evidence" value="ECO:0007669"/>
    <property type="project" value="UniProtKB-KW"/>
</dbReference>
<feature type="region of interest" description="Disordered" evidence="21">
    <location>
        <begin position="1"/>
        <end position="21"/>
    </location>
</feature>
<keyword evidence="13" id="KW-0906">Nuclear pore complex</keyword>
<feature type="region of interest" description="Disordered" evidence="21">
    <location>
        <begin position="1110"/>
        <end position="1129"/>
    </location>
</feature>
<evidence type="ECO:0000256" key="19">
    <source>
        <dbReference type="ARBA" id="ARBA00079437"/>
    </source>
</evidence>
<keyword evidence="24" id="KW-1185">Reference proteome</keyword>
<gene>
    <name evidence="23" type="ORF">QE152_g40583</name>
</gene>
<name>A0AAW1HGT9_POPJA</name>
<protein>
    <recommendedName>
        <fullName evidence="17">Nuclear pore complex protein Nup153</fullName>
    </recommendedName>
    <alternativeName>
        <fullName evidence="19">153 kDa nucleoporin</fullName>
    </alternativeName>
    <alternativeName>
        <fullName evidence="18">Nucleoporin Nup153</fullName>
    </alternativeName>
</protein>
<dbReference type="FunFam" id="4.10.1060.10:FF:000003">
    <property type="entry name" value="E3 SUMO-protein ligase RanBP2"/>
    <property type="match status" value="1"/>
</dbReference>
<dbReference type="InterPro" id="IPR013913">
    <property type="entry name" value="Nup153_N"/>
</dbReference>
<feature type="region of interest" description="Disordered" evidence="21">
    <location>
        <begin position="979"/>
        <end position="1013"/>
    </location>
</feature>
<evidence type="ECO:0000256" key="4">
    <source>
        <dbReference type="ARBA" id="ARBA00022448"/>
    </source>
</evidence>
<evidence type="ECO:0000256" key="21">
    <source>
        <dbReference type="SAM" id="MobiDB-lite"/>
    </source>
</evidence>
<evidence type="ECO:0000256" key="15">
    <source>
        <dbReference type="ARBA" id="ARBA00023242"/>
    </source>
</evidence>
<evidence type="ECO:0000256" key="13">
    <source>
        <dbReference type="ARBA" id="ARBA00023132"/>
    </source>
</evidence>
<comment type="cofactor">
    <cofactor evidence="1">
        <name>Zn(2+)</name>
        <dbReference type="ChEBI" id="CHEBI:29105"/>
    </cofactor>
</comment>
<keyword evidence="12" id="KW-0238">DNA-binding</keyword>
<keyword evidence="14" id="KW-0472">Membrane</keyword>
<dbReference type="PANTHER" id="PTHR23193">
    <property type="entry name" value="NUCLEAR PORE COMPLEX PROTEIN NUP"/>
    <property type="match status" value="1"/>
</dbReference>
<feature type="region of interest" description="Disordered" evidence="21">
    <location>
        <begin position="916"/>
        <end position="967"/>
    </location>
</feature>
<dbReference type="GO" id="GO:0006405">
    <property type="term" value="P:RNA export from nucleus"/>
    <property type="evidence" value="ECO:0007669"/>
    <property type="project" value="TreeGrafter"/>
</dbReference>
<dbReference type="InterPro" id="IPR001876">
    <property type="entry name" value="Znf_RanBP2"/>
</dbReference>
<keyword evidence="7 20" id="KW-0863">Zinc-finger</keyword>
<keyword evidence="8" id="KW-0509">mRNA transport</keyword>
<dbReference type="GO" id="GO:0031965">
    <property type="term" value="C:nuclear membrane"/>
    <property type="evidence" value="ECO:0007669"/>
    <property type="project" value="UniProtKB-SubCell"/>
</dbReference>
<dbReference type="SUPFAM" id="SSF90209">
    <property type="entry name" value="Ran binding protein zinc finger-like"/>
    <property type="match status" value="4"/>
</dbReference>
<evidence type="ECO:0000256" key="8">
    <source>
        <dbReference type="ARBA" id="ARBA00022816"/>
    </source>
</evidence>
<evidence type="ECO:0000256" key="14">
    <source>
        <dbReference type="ARBA" id="ARBA00023136"/>
    </source>
</evidence>
<evidence type="ECO:0000313" key="24">
    <source>
        <dbReference type="Proteomes" id="UP001458880"/>
    </source>
</evidence>
<dbReference type="InterPro" id="IPR026054">
    <property type="entry name" value="Nucleoporin"/>
</dbReference>
<feature type="compositionally biased region" description="Low complexity" evidence="21">
    <location>
        <begin position="916"/>
        <end position="932"/>
    </location>
</feature>
<feature type="compositionally biased region" description="Polar residues" evidence="21">
    <location>
        <begin position="585"/>
        <end position="614"/>
    </location>
</feature>
<dbReference type="Pfam" id="PF00641">
    <property type="entry name" value="Zn_ribbon_RanBP"/>
    <property type="match status" value="4"/>
</dbReference>
<feature type="compositionally biased region" description="Polar residues" evidence="21">
    <location>
        <begin position="218"/>
        <end position="232"/>
    </location>
</feature>
<evidence type="ECO:0000256" key="9">
    <source>
        <dbReference type="ARBA" id="ARBA00022833"/>
    </source>
</evidence>
<keyword evidence="11" id="KW-0811">Translocation</keyword>
<feature type="domain" description="RanBP2-type" evidence="22">
    <location>
        <begin position="777"/>
        <end position="806"/>
    </location>
</feature>
<dbReference type="PROSITE" id="PS50199">
    <property type="entry name" value="ZF_RANBP2_2"/>
    <property type="match status" value="5"/>
</dbReference>
<evidence type="ECO:0000256" key="6">
    <source>
        <dbReference type="ARBA" id="ARBA00022737"/>
    </source>
</evidence>
<feature type="domain" description="RanBP2-type" evidence="22">
    <location>
        <begin position="819"/>
        <end position="848"/>
    </location>
</feature>
<feature type="non-terminal residue" evidence="23">
    <location>
        <position position="1290"/>
    </location>
</feature>
<dbReference type="GO" id="GO:0008139">
    <property type="term" value="F:nuclear localization sequence binding"/>
    <property type="evidence" value="ECO:0007669"/>
    <property type="project" value="TreeGrafter"/>
</dbReference>
<organism evidence="23 24">
    <name type="scientific">Popillia japonica</name>
    <name type="common">Japanese beetle</name>
    <dbReference type="NCBI Taxonomy" id="7064"/>
    <lineage>
        <taxon>Eukaryota</taxon>
        <taxon>Metazoa</taxon>
        <taxon>Ecdysozoa</taxon>
        <taxon>Arthropoda</taxon>
        <taxon>Hexapoda</taxon>
        <taxon>Insecta</taxon>
        <taxon>Pterygota</taxon>
        <taxon>Neoptera</taxon>
        <taxon>Endopterygota</taxon>
        <taxon>Coleoptera</taxon>
        <taxon>Polyphaga</taxon>
        <taxon>Scarabaeiformia</taxon>
        <taxon>Scarabaeidae</taxon>
        <taxon>Rutelinae</taxon>
        <taxon>Popillia</taxon>
    </lineage>
</organism>
<evidence type="ECO:0000256" key="11">
    <source>
        <dbReference type="ARBA" id="ARBA00023010"/>
    </source>
</evidence>
<keyword evidence="9" id="KW-0862">Zinc</keyword>
<reference evidence="23 24" key="1">
    <citation type="journal article" date="2024" name="BMC Genomics">
        <title>De novo assembly and annotation of Popillia japonica's genome with initial clues to its potential as an invasive pest.</title>
        <authorList>
            <person name="Cucini C."/>
            <person name="Boschi S."/>
            <person name="Funari R."/>
            <person name="Cardaioli E."/>
            <person name="Iannotti N."/>
            <person name="Marturano G."/>
            <person name="Paoli F."/>
            <person name="Bruttini M."/>
            <person name="Carapelli A."/>
            <person name="Frati F."/>
            <person name="Nardi F."/>
        </authorList>
    </citation>
    <scope>NUCLEOTIDE SEQUENCE [LARGE SCALE GENOMIC DNA]</scope>
    <source>
        <strain evidence="23">DMR45628</strain>
    </source>
</reference>
<evidence type="ECO:0000259" key="22">
    <source>
        <dbReference type="PROSITE" id="PS50199"/>
    </source>
</evidence>
<dbReference type="GO" id="GO:0003677">
    <property type="term" value="F:DNA binding"/>
    <property type="evidence" value="ECO:0007669"/>
    <property type="project" value="UniProtKB-KW"/>
</dbReference>
<feature type="compositionally biased region" description="Polar residues" evidence="21">
    <location>
        <begin position="993"/>
        <end position="1002"/>
    </location>
</feature>
<sequence>MAKDGDASFNDKSCTLDDSNSNKSFVKKVKSRVSGFLPSSLTKWFGGTESQVRYREESEDEDEETFQIQPPAKRIKPNDTITSVISFQLNSASTPKYNAIDVPPNKTHINSANHVENKLTFPEPIAGPSGYKPAGKSLLNKQLYSVQNDVTNGDKYSDSGESVTSGYSSMLVGGKDVVVDSKTDIGNDSTGDNTKFTYGINSRVNDRSLFGDRYATSPPHSNPSMSSRQPSFNSSVFGSPNFVDRTLASKKILNSPFYSGRTTYGGASAYGRTWASLSSDKNSPFYSGRTTYGGASAYGRTWASLSSDKSAIRNSVQIKPEDIGHVRAVYKPVNDITRNDVKSNSTLSKTARRILDTLEQYTTPISDAKKIPNPTNPNRKKYSSINPYSVREKVGSNRELQVPTVPDLLKMKLKERLQDSTESVRQLANSSKSVLNREEYKIRTLEDEETSAKHTNKIKNKISSVRHKNEPHRTVEEVKLPDIQLPITILPKFDFSLPPKESSPLSAARKSAETVKTSTTVEKIEKIEKKRSRVETKTVEISQIKGGNKVQTSKFVAEFKFSNPLIIAENLKSIRAINNFKFSEPTPTNKSNIPQPQGQDTNKASPPTKNNGDNFSKDATKSDPTDLFAKFKPSGDTWECGVCLIRNVNTKAKCAACETPRPSQDGAAKQQTVTGGFGDKFKRVEGQWECKVCLVVNPTDKNKCVACENPKQDPAKPDTNIAKSLIDMWECKVCLVRNKITDLKCIACTNPKPVSNGPLIKTEPVIVQGFGGKFVPPPDTWECPTCSIRNKTDIPKCLACQTARPAHIKAGFGDAFKKKDDEWECDTCMVKNSKIKDRCQCCDALRIGPPDPDMPKTTKTISLFNYGLDTTQRLTTTGFTFGIKQPEAKSTTSAAGTSFTPIFGQSAAATNTSSTITISTTPTPTFTFGIKPPTTPHPTQEKNETKSPPVADVTADNKRKSEDTTGNVKILSNQTIHPPEISNLNETKKDEPTTLNGETKTTPAIFGITPTLSTPNKATESTISKPIFAFGANTSTPPVSTTISTIFTPPNANASFKFTPSEPPKPSAFGTAPPASTFVASPPAQNLFNNSNQTSSNLFAAPSTVETATPAKPVFGSDNAVRDGEPPGKVPVFSFGQVNKPETDQSKLGFGAVQPSSAAPSGGFNFGQVAAQPNLNFSAGSNATPAAASVQGGLGAFDGAGSNQNGVSIFNFGGTGSATPKTGFNFGSAAAPAQPAASTTGPAAPPNAGVFNFGFSGNAPAPSSGGFNFSGSASTEFKPNFNFTSGTPAL</sequence>
<comment type="similarity">
    <text evidence="16">Belongs to the NUP153 family.</text>
</comment>
<dbReference type="SMART" id="SM00547">
    <property type="entry name" value="ZnF_RBZ"/>
    <property type="match status" value="5"/>
</dbReference>
<keyword evidence="15" id="KW-0539">Nucleus</keyword>
<feature type="region of interest" description="Disordered" evidence="21">
    <location>
        <begin position="211"/>
        <end position="232"/>
    </location>
</feature>
<evidence type="ECO:0000256" key="12">
    <source>
        <dbReference type="ARBA" id="ARBA00023125"/>
    </source>
</evidence>
<dbReference type="Pfam" id="PF08604">
    <property type="entry name" value="Nup153"/>
    <property type="match status" value="1"/>
</dbReference>
<proteinExistence type="inferred from homology"/>
<evidence type="ECO:0000256" key="10">
    <source>
        <dbReference type="ARBA" id="ARBA00022927"/>
    </source>
</evidence>
<comment type="caution">
    <text evidence="23">The sequence shown here is derived from an EMBL/GenBank/DDBJ whole genome shotgun (WGS) entry which is preliminary data.</text>
</comment>
<evidence type="ECO:0000256" key="7">
    <source>
        <dbReference type="ARBA" id="ARBA00022771"/>
    </source>
</evidence>
<evidence type="ECO:0000256" key="16">
    <source>
        <dbReference type="ARBA" id="ARBA00060842"/>
    </source>
</evidence>
<dbReference type="PROSITE" id="PS01358">
    <property type="entry name" value="ZF_RANBP2_1"/>
    <property type="match status" value="5"/>
</dbReference>
<dbReference type="GO" id="GO:0017056">
    <property type="term" value="F:structural constituent of nuclear pore"/>
    <property type="evidence" value="ECO:0007669"/>
    <property type="project" value="TreeGrafter"/>
</dbReference>
<dbReference type="PANTHER" id="PTHR23193:SF23">
    <property type="entry name" value="NUCLEAR PORE COMPLEX PROTEIN NUP153"/>
    <property type="match status" value="1"/>
</dbReference>
<evidence type="ECO:0000256" key="3">
    <source>
        <dbReference type="ARBA" id="ARBA00004567"/>
    </source>
</evidence>
<evidence type="ECO:0000256" key="18">
    <source>
        <dbReference type="ARBA" id="ARBA00078197"/>
    </source>
</evidence>
<dbReference type="Gene3D" id="4.10.1060.10">
    <property type="entry name" value="Zinc finger, RanBP2-type"/>
    <property type="match status" value="5"/>
</dbReference>
<feature type="domain" description="RanBP2-type" evidence="22">
    <location>
        <begin position="633"/>
        <end position="663"/>
    </location>
</feature>
<accession>A0AAW1HGT9</accession>
<dbReference type="GO" id="GO:0005643">
    <property type="term" value="C:nuclear pore"/>
    <property type="evidence" value="ECO:0007669"/>
    <property type="project" value="UniProtKB-SubCell"/>
</dbReference>
<evidence type="ECO:0000256" key="1">
    <source>
        <dbReference type="ARBA" id="ARBA00001947"/>
    </source>
</evidence>